<organism evidence="4 5">
    <name type="scientific">Crepidotus variabilis</name>
    <dbReference type="NCBI Taxonomy" id="179855"/>
    <lineage>
        <taxon>Eukaryota</taxon>
        <taxon>Fungi</taxon>
        <taxon>Dikarya</taxon>
        <taxon>Basidiomycota</taxon>
        <taxon>Agaricomycotina</taxon>
        <taxon>Agaricomycetes</taxon>
        <taxon>Agaricomycetidae</taxon>
        <taxon>Agaricales</taxon>
        <taxon>Agaricineae</taxon>
        <taxon>Crepidotaceae</taxon>
        <taxon>Crepidotus</taxon>
    </lineage>
</organism>
<dbReference type="SMART" id="SM00257">
    <property type="entry name" value="LysM"/>
    <property type="match status" value="1"/>
</dbReference>
<comment type="caution">
    <text evidence="4">The sequence shown here is derived from an EMBL/GenBank/DDBJ whole genome shotgun (WGS) entry which is preliminary data.</text>
</comment>
<keyword evidence="2" id="KW-1133">Transmembrane helix</keyword>
<dbReference type="InterPro" id="IPR036779">
    <property type="entry name" value="LysM_dom_sf"/>
</dbReference>
<keyword evidence="2" id="KW-0812">Transmembrane</keyword>
<name>A0A9P6EUQ0_9AGAR</name>
<dbReference type="OrthoDB" id="2107166at2759"/>
<feature type="domain" description="LysM" evidence="3">
    <location>
        <begin position="146"/>
        <end position="190"/>
    </location>
</feature>
<keyword evidence="5" id="KW-1185">Reference proteome</keyword>
<feature type="compositionally biased region" description="Basic and acidic residues" evidence="1">
    <location>
        <begin position="68"/>
        <end position="85"/>
    </location>
</feature>
<dbReference type="Pfam" id="PF01476">
    <property type="entry name" value="LysM"/>
    <property type="match status" value="1"/>
</dbReference>
<dbReference type="Gene3D" id="3.10.350.10">
    <property type="entry name" value="LysM domain"/>
    <property type="match status" value="1"/>
</dbReference>
<evidence type="ECO:0000313" key="5">
    <source>
        <dbReference type="Proteomes" id="UP000807306"/>
    </source>
</evidence>
<dbReference type="EMBL" id="MU157824">
    <property type="protein sequence ID" value="KAF9535627.1"/>
    <property type="molecule type" value="Genomic_DNA"/>
</dbReference>
<dbReference type="SUPFAM" id="SSF54106">
    <property type="entry name" value="LysM domain"/>
    <property type="match status" value="1"/>
</dbReference>
<protein>
    <recommendedName>
        <fullName evidence="3">LysM domain-containing protein</fullName>
    </recommendedName>
</protein>
<evidence type="ECO:0000256" key="2">
    <source>
        <dbReference type="SAM" id="Phobius"/>
    </source>
</evidence>
<proteinExistence type="predicted"/>
<feature type="region of interest" description="Disordered" evidence="1">
    <location>
        <begin position="57"/>
        <end position="87"/>
    </location>
</feature>
<dbReference type="AlphaFoldDB" id="A0A9P6EUQ0"/>
<dbReference type="Proteomes" id="UP000807306">
    <property type="component" value="Unassembled WGS sequence"/>
</dbReference>
<reference evidence="4" key="1">
    <citation type="submission" date="2020-11" db="EMBL/GenBank/DDBJ databases">
        <authorList>
            <consortium name="DOE Joint Genome Institute"/>
            <person name="Ahrendt S."/>
            <person name="Riley R."/>
            <person name="Andreopoulos W."/>
            <person name="Labutti K."/>
            <person name="Pangilinan J."/>
            <person name="Ruiz-Duenas F.J."/>
            <person name="Barrasa J.M."/>
            <person name="Sanchez-Garcia M."/>
            <person name="Camarero S."/>
            <person name="Miyauchi S."/>
            <person name="Serrano A."/>
            <person name="Linde D."/>
            <person name="Babiker R."/>
            <person name="Drula E."/>
            <person name="Ayuso-Fernandez I."/>
            <person name="Pacheco R."/>
            <person name="Padilla G."/>
            <person name="Ferreira P."/>
            <person name="Barriuso J."/>
            <person name="Kellner H."/>
            <person name="Castanera R."/>
            <person name="Alfaro M."/>
            <person name="Ramirez L."/>
            <person name="Pisabarro A.G."/>
            <person name="Kuo A."/>
            <person name="Tritt A."/>
            <person name="Lipzen A."/>
            <person name="He G."/>
            <person name="Yan M."/>
            <person name="Ng V."/>
            <person name="Cullen D."/>
            <person name="Martin F."/>
            <person name="Rosso M.-N."/>
            <person name="Henrissat B."/>
            <person name="Hibbett D."/>
            <person name="Martinez A.T."/>
            <person name="Grigoriev I.V."/>
        </authorList>
    </citation>
    <scope>NUCLEOTIDE SEQUENCE</scope>
    <source>
        <strain evidence="4">CBS 506.95</strain>
    </source>
</reference>
<evidence type="ECO:0000259" key="3">
    <source>
        <dbReference type="PROSITE" id="PS51782"/>
    </source>
</evidence>
<dbReference type="PROSITE" id="PS51782">
    <property type="entry name" value="LYSM"/>
    <property type="match status" value="1"/>
</dbReference>
<evidence type="ECO:0000256" key="1">
    <source>
        <dbReference type="SAM" id="MobiDB-lite"/>
    </source>
</evidence>
<dbReference type="CDD" id="cd00118">
    <property type="entry name" value="LysM"/>
    <property type="match status" value="1"/>
</dbReference>
<evidence type="ECO:0000313" key="4">
    <source>
        <dbReference type="EMBL" id="KAF9535627.1"/>
    </source>
</evidence>
<accession>A0A9P6EUQ0</accession>
<gene>
    <name evidence="4" type="ORF">CPB83DRAFT_842067</name>
</gene>
<keyword evidence="2" id="KW-0472">Membrane</keyword>
<sequence>MGRWTQYDEDDYRLPEGMKRIGYDSDSGRYYFRDTDGSIWKGAEGVEFGEMTKVNGLPSSLAGGSEAEDTRGTDVEASPRRRNGDYELLTDDQDQPMAHRSTVNVDSFKSLFPFFLIIAVILLLVWRLIVSPGLSTPPKKCPENTSPHWIQPGDSCWELSRTHSWTLDQFKEANPKVECDPLIPGTSICLPPPKVKRSVRRL</sequence>
<dbReference type="InterPro" id="IPR018392">
    <property type="entry name" value="LysM"/>
</dbReference>
<feature type="transmembrane region" description="Helical" evidence="2">
    <location>
        <begin position="111"/>
        <end position="130"/>
    </location>
</feature>